<protein>
    <recommendedName>
        <fullName evidence="3">Response regulatory domain-containing protein</fullName>
    </recommendedName>
</protein>
<keyword evidence="2" id="KW-1185">Reference proteome</keyword>
<evidence type="ECO:0008006" key="3">
    <source>
        <dbReference type="Google" id="ProtNLM"/>
    </source>
</evidence>
<dbReference type="Proteomes" id="UP000199662">
    <property type="component" value="Unassembled WGS sequence"/>
</dbReference>
<evidence type="ECO:0000313" key="2">
    <source>
        <dbReference type="Proteomes" id="UP000199662"/>
    </source>
</evidence>
<organism evidence="1 2">
    <name type="scientific">Propionispira arboris</name>
    <dbReference type="NCBI Taxonomy" id="84035"/>
    <lineage>
        <taxon>Bacteria</taxon>
        <taxon>Bacillati</taxon>
        <taxon>Bacillota</taxon>
        <taxon>Negativicutes</taxon>
        <taxon>Selenomonadales</taxon>
        <taxon>Selenomonadaceae</taxon>
        <taxon>Propionispira</taxon>
    </lineage>
</organism>
<dbReference type="AlphaFoldDB" id="A0A1H6YKL0"/>
<proteinExistence type="predicted"/>
<evidence type="ECO:0000313" key="1">
    <source>
        <dbReference type="EMBL" id="SEJ41863.1"/>
    </source>
</evidence>
<dbReference type="EMBL" id="FNZK01000007">
    <property type="protein sequence ID" value="SEJ41863.1"/>
    <property type="molecule type" value="Genomic_DNA"/>
</dbReference>
<sequence>MTFFIDILLYNDSCLMERQVSSMSEQTRDKIVIIDNNFDNLDMVCCALFDVYDLYPISDDFTSTAYLEVFLPDLIILNTDLIYSENFSFAQFRSHPLIKNIPFLLITPSGPPPEGLQSLSSQLLYPYTLDSLQQAIKTKIIHYKKE</sequence>
<accession>A0A1H6YKL0</accession>
<reference evidence="1 2" key="1">
    <citation type="submission" date="2016-10" db="EMBL/GenBank/DDBJ databases">
        <authorList>
            <person name="de Groot N.N."/>
        </authorList>
    </citation>
    <scope>NUCLEOTIDE SEQUENCE [LARGE SCALE GENOMIC DNA]</scope>
    <source>
        <strain evidence="1 2">DSM 2179</strain>
    </source>
</reference>
<gene>
    <name evidence="1" type="ORF">SAMN05660742_10756</name>
</gene>
<dbReference type="STRING" id="84035.SAMN05660742_10756"/>
<name>A0A1H6YKL0_9FIRM</name>